<name>A0ABW5PAQ8_9BACL</name>
<evidence type="ECO:0000313" key="1">
    <source>
        <dbReference type="EMBL" id="MFD2612036.1"/>
    </source>
</evidence>
<keyword evidence="2" id="KW-1185">Reference proteome</keyword>
<gene>
    <name evidence="1" type="ORF">ACFSUF_06300</name>
</gene>
<sequence length="377" mass="44233">MNLADMLSYADIHDLSRIATNYECECSAHSKNELIQSILSRISRKEVFQQHVDSLTAEDLRFLNSLLFDQRDSFSLEELVARVQQTKFNKEEKAEWNPRDMISKFKQRGWLFNGFSQQTKFLFQVPEDLKLRFSELLAKQFQQEIVKTGEPAAYRDEQEMIQRDILQFLKYLHQSGDIQLTSDGSMYKKNQQQIIELFSVHEDLIGKSGWRFGYGRKFKEYPNRLSLIYDYCFFHGMIEEREQRLLLTETGRQKAAEGKPENLLHVYKFWLRLYKGPIHNLVSLVHWIDKLSKQWVTVHSLSDVLKRFVKPYYYDTQESIIEQRVLLMLLHLGLIRLGEDPLHGMTVQVTKLGSSVINGVYVAHEDKIELPAEPATG</sequence>
<dbReference type="EMBL" id="JBHUME010000005">
    <property type="protein sequence ID" value="MFD2612036.1"/>
    <property type="molecule type" value="Genomic_DNA"/>
</dbReference>
<reference evidence="2" key="1">
    <citation type="journal article" date="2019" name="Int. J. Syst. Evol. Microbiol.">
        <title>The Global Catalogue of Microorganisms (GCM) 10K type strain sequencing project: providing services to taxonomists for standard genome sequencing and annotation.</title>
        <authorList>
            <consortium name="The Broad Institute Genomics Platform"/>
            <consortium name="The Broad Institute Genome Sequencing Center for Infectious Disease"/>
            <person name="Wu L."/>
            <person name="Ma J."/>
        </authorList>
    </citation>
    <scope>NUCLEOTIDE SEQUENCE [LARGE SCALE GENOMIC DNA]</scope>
    <source>
        <strain evidence="2">KCTC 3950</strain>
    </source>
</reference>
<proteinExistence type="predicted"/>
<dbReference type="Proteomes" id="UP001597541">
    <property type="component" value="Unassembled WGS sequence"/>
</dbReference>
<protein>
    <submittedName>
        <fullName evidence="1">Uncharacterized protein</fullName>
    </submittedName>
</protein>
<dbReference type="RefSeq" id="WP_377601220.1">
    <property type="nucleotide sequence ID" value="NZ_JBHUME010000005.1"/>
</dbReference>
<organism evidence="1 2">
    <name type="scientific">Paenibacillus gansuensis</name>
    <dbReference type="NCBI Taxonomy" id="306542"/>
    <lineage>
        <taxon>Bacteria</taxon>
        <taxon>Bacillati</taxon>
        <taxon>Bacillota</taxon>
        <taxon>Bacilli</taxon>
        <taxon>Bacillales</taxon>
        <taxon>Paenibacillaceae</taxon>
        <taxon>Paenibacillus</taxon>
    </lineage>
</organism>
<accession>A0ABW5PAQ8</accession>
<evidence type="ECO:0000313" key="2">
    <source>
        <dbReference type="Proteomes" id="UP001597541"/>
    </source>
</evidence>
<comment type="caution">
    <text evidence="1">The sequence shown here is derived from an EMBL/GenBank/DDBJ whole genome shotgun (WGS) entry which is preliminary data.</text>
</comment>